<organism evidence="3 4">
    <name type="scientific">Bombardia bombarda</name>
    <dbReference type="NCBI Taxonomy" id="252184"/>
    <lineage>
        <taxon>Eukaryota</taxon>
        <taxon>Fungi</taxon>
        <taxon>Dikarya</taxon>
        <taxon>Ascomycota</taxon>
        <taxon>Pezizomycotina</taxon>
        <taxon>Sordariomycetes</taxon>
        <taxon>Sordariomycetidae</taxon>
        <taxon>Sordariales</taxon>
        <taxon>Lasiosphaeriaceae</taxon>
        <taxon>Bombardia</taxon>
    </lineage>
</organism>
<name>A0AA40C590_9PEZI</name>
<dbReference type="PANTHER" id="PTHR37981">
    <property type="entry name" value="LIPASE 2"/>
    <property type="match status" value="1"/>
</dbReference>
<keyword evidence="3" id="KW-0378">Hydrolase</keyword>
<dbReference type="InterPro" id="IPR036514">
    <property type="entry name" value="SGNH_hydro_sf"/>
</dbReference>
<feature type="chain" id="PRO_5041345930" evidence="1">
    <location>
        <begin position="24"/>
        <end position="628"/>
    </location>
</feature>
<sequence length="628" mass="68508">MAKGSVLLPLLCALSYGAGLVASQASYDDWSWVQSFAAVGDSFTAGIGSGRLWDNPSKECSRYDQSYAAVMLRWLGGNRKFQYPACSGDTSVNILNQIDSLDSGIDLAVMSAGGNDLCLSNIIAQCVLSRFSSESDCQATISQANAGIANYLRTNILALLQELDQKMNKNGIIVVALYAQFFDPSTSACETENWGWPLGGLKLTSDHRYTFNQLVRNANAEIKKAANAGGWINSRVVVADWDDWVYNTGGLFCEQGASPKPADPSNKNLAFFKMDTSPVDLGSIPVGPLGPIKMIRSNLTGDPDDEEDAVYMEQVEAEAEAHYLAARTATADAVAPYEMTVHKRGLTAPNCPSGILKNVVSYFLPDDIGKIFHPNKLGHEIIASFAIDAVRQARAGILGIPGPGCVTNRLTCFADHDTGHYISSYAAYSSTADFCNSVSVPGNTANWAYTKTYYAGTLDEVDFSVQLSNGASTFDKDQCNQAVNGILDGCDKYSSNPMNWKQGGTWQIGSYQYSIQPKRQSRLWPYPTEPKQSCTSWYKVFLDAYDLYGAGWATWDWGQQSLRPNSTSCFGLGITNWHFEYFDEPDENGYEWHAWFNSPIWTRARCYNNNKVQNAAGGGGNGGCQGNG</sequence>
<dbReference type="Gene3D" id="3.40.50.1110">
    <property type="entry name" value="SGNH hydrolase"/>
    <property type="match status" value="1"/>
</dbReference>
<dbReference type="EMBL" id="JAULSR010000003">
    <property type="protein sequence ID" value="KAK0625189.1"/>
    <property type="molecule type" value="Genomic_DNA"/>
</dbReference>
<comment type="caution">
    <text evidence="3">The sequence shown here is derived from an EMBL/GenBank/DDBJ whole genome shotgun (WGS) entry which is preliminary data.</text>
</comment>
<keyword evidence="1" id="KW-0732">Signal</keyword>
<evidence type="ECO:0000256" key="1">
    <source>
        <dbReference type="SAM" id="SignalP"/>
    </source>
</evidence>
<dbReference type="InterPro" id="IPR013830">
    <property type="entry name" value="SGNH_hydro"/>
</dbReference>
<keyword evidence="4" id="KW-1185">Reference proteome</keyword>
<dbReference type="CDD" id="cd01823">
    <property type="entry name" value="SEST_like"/>
    <property type="match status" value="1"/>
</dbReference>
<dbReference type="SUPFAM" id="SSF52266">
    <property type="entry name" value="SGNH hydrolase"/>
    <property type="match status" value="1"/>
</dbReference>
<evidence type="ECO:0000313" key="3">
    <source>
        <dbReference type="EMBL" id="KAK0625189.1"/>
    </source>
</evidence>
<gene>
    <name evidence="3" type="ORF">B0T17DRAFT_264614</name>
</gene>
<accession>A0AA40C590</accession>
<feature type="domain" description="SGNH hydrolase-type esterase" evidence="2">
    <location>
        <begin position="38"/>
        <end position="244"/>
    </location>
</feature>
<proteinExistence type="predicted"/>
<protein>
    <submittedName>
        <fullName evidence="3">SGNH hydrolase-type esterase domain-containing protein</fullName>
    </submittedName>
</protein>
<dbReference type="GO" id="GO:0006629">
    <property type="term" value="P:lipid metabolic process"/>
    <property type="evidence" value="ECO:0007669"/>
    <property type="project" value="TreeGrafter"/>
</dbReference>
<evidence type="ECO:0000259" key="2">
    <source>
        <dbReference type="Pfam" id="PF13472"/>
    </source>
</evidence>
<dbReference type="InterPro" id="IPR037460">
    <property type="entry name" value="SEST-like"/>
</dbReference>
<dbReference type="Proteomes" id="UP001174934">
    <property type="component" value="Unassembled WGS sequence"/>
</dbReference>
<dbReference type="Pfam" id="PF18647">
    <property type="entry name" value="Fungal_lectin_2"/>
    <property type="match status" value="1"/>
</dbReference>
<dbReference type="Pfam" id="PF13472">
    <property type="entry name" value="Lipase_GDSL_2"/>
    <property type="match status" value="1"/>
</dbReference>
<feature type="signal peptide" evidence="1">
    <location>
        <begin position="1"/>
        <end position="23"/>
    </location>
</feature>
<dbReference type="GO" id="GO:0016788">
    <property type="term" value="F:hydrolase activity, acting on ester bonds"/>
    <property type="evidence" value="ECO:0007669"/>
    <property type="project" value="InterPro"/>
</dbReference>
<evidence type="ECO:0000313" key="4">
    <source>
        <dbReference type="Proteomes" id="UP001174934"/>
    </source>
</evidence>
<reference evidence="3" key="1">
    <citation type="submission" date="2023-06" db="EMBL/GenBank/DDBJ databases">
        <title>Genome-scale phylogeny and comparative genomics of the fungal order Sordariales.</title>
        <authorList>
            <consortium name="Lawrence Berkeley National Laboratory"/>
            <person name="Hensen N."/>
            <person name="Bonometti L."/>
            <person name="Westerberg I."/>
            <person name="Brannstrom I.O."/>
            <person name="Guillou S."/>
            <person name="Cros-Aarteil S."/>
            <person name="Calhoun S."/>
            <person name="Haridas S."/>
            <person name="Kuo A."/>
            <person name="Mondo S."/>
            <person name="Pangilinan J."/>
            <person name="Riley R."/>
            <person name="LaButti K."/>
            <person name="Andreopoulos B."/>
            <person name="Lipzen A."/>
            <person name="Chen C."/>
            <person name="Yanf M."/>
            <person name="Daum C."/>
            <person name="Ng V."/>
            <person name="Clum A."/>
            <person name="Steindorff A."/>
            <person name="Ohm R."/>
            <person name="Martin F."/>
            <person name="Silar P."/>
            <person name="Natvig D."/>
            <person name="Lalanne C."/>
            <person name="Gautier V."/>
            <person name="Ament-velasquez S.L."/>
            <person name="Kruys A."/>
            <person name="Hutchinson M.I."/>
            <person name="Powell A.J."/>
            <person name="Barry K."/>
            <person name="Miller A.N."/>
            <person name="Grigoriev I.V."/>
            <person name="Debuchy R."/>
            <person name="Gladieux P."/>
            <person name="Thoren M.H."/>
            <person name="Johannesson H."/>
        </authorList>
    </citation>
    <scope>NUCLEOTIDE SEQUENCE</scope>
    <source>
        <strain evidence="3">SMH3391-2</strain>
    </source>
</reference>
<dbReference type="AlphaFoldDB" id="A0AA40C590"/>
<dbReference type="PANTHER" id="PTHR37981:SF1">
    <property type="entry name" value="SGNH HYDROLASE-TYPE ESTERASE DOMAIN-CONTAINING PROTEIN"/>
    <property type="match status" value="1"/>
</dbReference>